<proteinExistence type="predicted"/>
<reference evidence="1" key="2">
    <citation type="submission" date="2021-12" db="EMBL/GenBank/DDBJ databases">
        <title>Resequencing data analysis of finger millet.</title>
        <authorList>
            <person name="Hatakeyama M."/>
            <person name="Aluri S."/>
            <person name="Balachadran M.T."/>
            <person name="Sivarajan S.R."/>
            <person name="Poveda L."/>
            <person name="Shimizu-Inatsugi R."/>
            <person name="Schlapbach R."/>
            <person name="Sreeman S.M."/>
            <person name="Shimizu K.K."/>
        </authorList>
    </citation>
    <scope>NUCLEOTIDE SEQUENCE</scope>
</reference>
<dbReference type="EMBL" id="BQKI01000021">
    <property type="protein sequence ID" value="GJN12055.1"/>
    <property type="molecule type" value="Genomic_DNA"/>
</dbReference>
<evidence type="ECO:0008006" key="3">
    <source>
        <dbReference type="Google" id="ProtNLM"/>
    </source>
</evidence>
<organism evidence="1 2">
    <name type="scientific">Eleusine coracana subsp. coracana</name>
    <dbReference type="NCBI Taxonomy" id="191504"/>
    <lineage>
        <taxon>Eukaryota</taxon>
        <taxon>Viridiplantae</taxon>
        <taxon>Streptophyta</taxon>
        <taxon>Embryophyta</taxon>
        <taxon>Tracheophyta</taxon>
        <taxon>Spermatophyta</taxon>
        <taxon>Magnoliopsida</taxon>
        <taxon>Liliopsida</taxon>
        <taxon>Poales</taxon>
        <taxon>Poaceae</taxon>
        <taxon>PACMAD clade</taxon>
        <taxon>Chloridoideae</taxon>
        <taxon>Cynodonteae</taxon>
        <taxon>Eleusininae</taxon>
        <taxon>Eleusine</taxon>
    </lineage>
</organism>
<reference evidence="1" key="1">
    <citation type="journal article" date="2018" name="DNA Res.">
        <title>Multiple hybrid de novo genome assembly of finger millet, an orphan allotetraploid crop.</title>
        <authorList>
            <person name="Hatakeyama M."/>
            <person name="Aluri S."/>
            <person name="Balachadran M.T."/>
            <person name="Sivarajan S.R."/>
            <person name="Patrignani A."/>
            <person name="Gruter S."/>
            <person name="Poveda L."/>
            <person name="Shimizu-Inatsugi R."/>
            <person name="Baeten J."/>
            <person name="Francoijs K.J."/>
            <person name="Nataraja K.N."/>
            <person name="Reddy Y.A.N."/>
            <person name="Phadnis S."/>
            <person name="Ravikumar R.L."/>
            <person name="Schlapbach R."/>
            <person name="Sreeman S.M."/>
            <person name="Shimizu K.K."/>
        </authorList>
    </citation>
    <scope>NUCLEOTIDE SEQUENCE</scope>
</reference>
<dbReference type="Proteomes" id="UP001054889">
    <property type="component" value="Unassembled WGS sequence"/>
</dbReference>
<protein>
    <recommendedName>
        <fullName evidence="3">DUF295 domain-containing protein</fullName>
    </recommendedName>
</protein>
<name>A0AAV5DQ93_ELECO</name>
<accession>A0AAV5DQ93</accession>
<evidence type="ECO:0000313" key="2">
    <source>
        <dbReference type="Proteomes" id="UP001054889"/>
    </source>
</evidence>
<dbReference type="AlphaFoldDB" id="A0AAV5DQ93"/>
<gene>
    <name evidence="1" type="primary">ga30299</name>
    <name evidence="1" type="ORF">PR202_ga30299</name>
</gene>
<evidence type="ECO:0000313" key="1">
    <source>
        <dbReference type="EMBL" id="GJN12055.1"/>
    </source>
</evidence>
<sequence>MVRAQAAPRARMDALATRRGGGVKRLGTGRALGVPTREHATPICLRANCVYFTDDDQWMSWANTARKTGTWGFTASRTAQ</sequence>
<comment type="caution">
    <text evidence="1">The sequence shown here is derived from an EMBL/GenBank/DDBJ whole genome shotgun (WGS) entry which is preliminary data.</text>
</comment>
<keyword evidence="2" id="KW-1185">Reference proteome</keyword>